<reference evidence="2 3" key="1">
    <citation type="submission" date="2019-03" db="EMBL/GenBank/DDBJ databases">
        <title>Genomic Encyclopedia of Type Strains, Phase IV (KMG-IV): sequencing the most valuable type-strain genomes for metagenomic binning, comparative biology and taxonomic classification.</title>
        <authorList>
            <person name="Goeker M."/>
        </authorList>
    </citation>
    <scope>NUCLEOTIDE SEQUENCE [LARGE SCALE GENOMIC DNA]</scope>
    <source>
        <strain evidence="2 3">DSM 1837</strain>
    </source>
</reference>
<name>A0A4R2N5M2_9BURK</name>
<feature type="chain" id="PRO_5020756012" description="Lipoprotein" evidence="1">
    <location>
        <begin position="28"/>
        <end position="141"/>
    </location>
</feature>
<dbReference type="PROSITE" id="PS51257">
    <property type="entry name" value="PROKAR_LIPOPROTEIN"/>
    <property type="match status" value="1"/>
</dbReference>
<dbReference type="EMBL" id="SLXH01000020">
    <property type="protein sequence ID" value="TCP16170.1"/>
    <property type="molecule type" value="Genomic_DNA"/>
</dbReference>
<accession>A0A4R2N5M2</accession>
<gene>
    <name evidence="2" type="ORF">EV674_12039</name>
</gene>
<keyword evidence="1" id="KW-0732">Signal</keyword>
<protein>
    <recommendedName>
        <fullName evidence="4">Lipoprotein</fullName>
    </recommendedName>
</protein>
<sequence length="141" mass="15473">MNCLPTRVCAGLLAGLVGCMGWSPVWAVTVLQCQVTYAGTTETVVAMPTEDPYRVAGVDIAGRFRFKPVLVGQGAQLGHLSIYVYWQTQRQPVLIQQAKYWPPYPSPGPDGRVALTGEQRLYAGPMERELVYQCALMEVAP</sequence>
<comment type="caution">
    <text evidence="2">The sequence shown here is derived from an EMBL/GenBank/DDBJ whole genome shotgun (WGS) entry which is preliminary data.</text>
</comment>
<evidence type="ECO:0000256" key="1">
    <source>
        <dbReference type="SAM" id="SignalP"/>
    </source>
</evidence>
<evidence type="ECO:0000313" key="3">
    <source>
        <dbReference type="Proteomes" id="UP000295182"/>
    </source>
</evidence>
<proteinExistence type="predicted"/>
<organism evidence="2 3">
    <name type="scientific">Simplicispira metamorpha</name>
    <dbReference type="NCBI Taxonomy" id="80881"/>
    <lineage>
        <taxon>Bacteria</taxon>
        <taxon>Pseudomonadati</taxon>
        <taxon>Pseudomonadota</taxon>
        <taxon>Betaproteobacteria</taxon>
        <taxon>Burkholderiales</taxon>
        <taxon>Comamonadaceae</taxon>
        <taxon>Simplicispira</taxon>
    </lineage>
</organism>
<dbReference type="AlphaFoldDB" id="A0A4R2N5M2"/>
<evidence type="ECO:0008006" key="4">
    <source>
        <dbReference type="Google" id="ProtNLM"/>
    </source>
</evidence>
<evidence type="ECO:0000313" key="2">
    <source>
        <dbReference type="EMBL" id="TCP16170.1"/>
    </source>
</evidence>
<keyword evidence="3" id="KW-1185">Reference proteome</keyword>
<dbReference type="Proteomes" id="UP000295182">
    <property type="component" value="Unassembled WGS sequence"/>
</dbReference>
<feature type="signal peptide" evidence="1">
    <location>
        <begin position="1"/>
        <end position="27"/>
    </location>
</feature>